<gene>
    <name evidence="1" type="ORF">ACFPH6_34425</name>
</gene>
<keyword evidence="2" id="KW-1185">Reference proteome</keyword>
<organism evidence="1 2">
    <name type="scientific">Streptomyces xiangluensis</name>
    <dbReference type="NCBI Taxonomy" id="2665720"/>
    <lineage>
        <taxon>Bacteria</taxon>
        <taxon>Bacillati</taxon>
        <taxon>Actinomycetota</taxon>
        <taxon>Actinomycetes</taxon>
        <taxon>Kitasatosporales</taxon>
        <taxon>Streptomycetaceae</taxon>
        <taxon>Streptomyces</taxon>
    </lineage>
</organism>
<comment type="caution">
    <text evidence="1">The sequence shown here is derived from an EMBL/GenBank/DDBJ whole genome shotgun (WGS) entry which is preliminary data.</text>
</comment>
<evidence type="ECO:0000313" key="2">
    <source>
        <dbReference type="Proteomes" id="UP001596012"/>
    </source>
</evidence>
<dbReference type="Proteomes" id="UP001596012">
    <property type="component" value="Unassembled WGS sequence"/>
</dbReference>
<reference evidence="2" key="1">
    <citation type="journal article" date="2019" name="Int. J. Syst. Evol. Microbiol.">
        <title>The Global Catalogue of Microorganisms (GCM) 10K type strain sequencing project: providing services to taxonomists for standard genome sequencing and annotation.</title>
        <authorList>
            <consortium name="The Broad Institute Genomics Platform"/>
            <consortium name="The Broad Institute Genome Sequencing Center for Infectious Disease"/>
            <person name="Wu L."/>
            <person name="Ma J."/>
        </authorList>
    </citation>
    <scope>NUCLEOTIDE SEQUENCE [LARGE SCALE GENOMIC DNA]</scope>
    <source>
        <strain evidence="2">DT43</strain>
    </source>
</reference>
<dbReference type="RefSeq" id="WP_386348731.1">
    <property type="nucleotide sequence ID" value="NZ_JBHSFG010000063.1"/>
</dbReference>
<protein>
    <recommendedName>
        <fullName evidence="3">Transcription regulator HTH AraC- type ligand binding domain-containing protein</fullName>
    </recommendedName>
</protein>
<name>A0ABV8YY09_9ACTN</name>
<dbReference type="EMBL" id="JBHSFG010000063">
    <property type="protein sequence ID" value="MFC4469545.1"/>
    <property type="molecule type" value="Genomic_DNA"/>
</dbReference>
<evidence type="ECO:0000313" key="1">
    <source>
        <dbReference type="EMBL" id="MFC4469545.1"/>
    </source>
</evidence>
<accession>A0ABV8YY09</accession>
<sequence length="192" mass="20383">MTDSAGAEADGSRRAFALDSRIPGDVPGGFDALRHLWETQIGDVFPLPAFSPATIGGLRVKGRAAKVRDVAITDVHGVSVLRTSGTRGGDEDQVRMYVVRRGAWTLDGPPDSGEQTVSAGQFLLRHVGRPSQFETAPHTRTKIFALPAAMLEPLLGNRIITGPADSAEVRLLVAHTNMVHATIADLSPAGTR</sequence>
<evidence type="ECO:0008006" key="3">
    <source>
        <dbReference type="Google" id="ProtNLM"/>
    </source>
</evidence>
<proteinExistence type="predicted"/>